<dbReference type="Gene3D" id="2.30.42.10">
    <property type="match status" value="1"/>
</dbReference>
<evidence type="ECO:0000313" key="10">
    <source>
        <dbReference type="EMBL" id="MFD2649121.1"/>
    </source>
</evidence>
<comment type="function">
    <text evidence="7">Degrades oligopeptides.</text>
</comment>
<dbReference type="SUPFAM" id="SSF50156">
    <property type="entry name" value="PDZ domain-like"/>
    <property type="match status" value="1"/>
</dbReference>
<evidence type="ECO:0000256" key="2">
    <source>
        <dbReference type="ARBA" id="ARBA00008524"/>
    </source>
</evidence>
<name>A0ABW5QNZ4_9HYPH</name>
<dbReference type="Pfam" id="PF07676">
    <property type="entry name" value="PD40"/>
    <property type="match status" value="2"/>
</dbReference>
<dbReference type="PIRSF" id="PIRSF036421">
    <property type="entry name" value="Tricorn_protease"/>
    <property type="match status" value="1"/>
</dbReference>
<gene>
    <name evidence="10" type="ORF">ACFSX5_15130</name>
</gene>
<dbReference type="InterPro" id="IPR012393">
    <property type="entry name" value="Tricorn_protease"/>
</dbReference>
<dbReference type="EMBL" id="JBHUNP010000001">
    <property type="protein sequence ID" value="MFD2649121.1"/>
    <property type="molecule type" value="Genomic_DNA"/>
</dbReference>
<dbReference type="EC" id="3.4.21.-" evidence="7"/>
<dbReference type="Pfam" id="PF03572">
    <property type="entry name" value="Peptidase_S41"/>
    <property type="match status" value="1"/>
</dbReference>
<keyword evidence="11" id="KW-1185">Reference proteome</keyword>
<evidence type="ECO:0000313" key="11">
    <source>
        <dbReference type="Proteomes" id="UP001597521"/>
    </source>
</evidence>
<evidence type="ECO:0000256" key="1">
    <source>
        <dbReference type="ARBA" id="ARBA00004496"/>
    </source>
</evidence>
<dbReference type="PROSITE" id="PS50106">
    <property type="entry name" value="PDZ"/>
    <property type="match status" value="1"/>
</dbReference>
<dbReference type="InterPro" id="IPR029045">
    <property type="entry name" value="ClpP/crotonase-like_dom_sf"/>
</dbReference>
<comment type="similarity">
    <text evidence="2 7">Belongs to the peptidase S41B family.</text>
</comment>
<comment type="caution">
    <text evidence="10">The sequence shown here is derived from an EMBL/GenBank/DDBJ whole genome shotgun (WGS) entry which is preliminary data.</text>
</comment>
<dbReference type="Gene3D" id="2.120.10.30">
    <property type="entry name" value="TolB, C-terminal domain"/>
    <property type="match status" value="1"/>
</dbReference>
<dbReference type="InterPro" id="IPR011659">
    <property type="entry name" value="WD40"/>
</dbReference>
<evidence type="ECO:0000256" key="7">
    <source>
        <dbReference type="PIRNR" id="PIRNR036421"/>
    </source>
</evidence>
<evidence type="ECO:0000256" key="8">
    <source>
        <dbReference type="SAM" id="SignalP"/>
    </source>
</evidence>
<feature type="chain" id="PRO_5045969461" description="Tricorn protease homolog" evidence="8">
    <location>
        <begin position="23"/>
        <end position="1079"/>
    </location>
</feature>
<dbReference type="CDD" id="cd07562">
    <property type="entry name" value="Peptidase_S41_TRI"/>
    <property type="match status" value="1"/>
</dbReference>
<evidence type="ECO:0000256" key="4">
    <source>
        <dbReference type="ARBA" id="ARBA00022670"/>
    </source>
</evidence>
<dbReference type="InterPro" id="IPR028204">
    <property type="entry name" value="Tricorn_C1"/>
</dbReference>
<dbReference type="InterPro" id="IPR011042">
    <property type="entry name" value="6-blade_b-propeller_TolB-like"/>
</dbReference>
<keyword evidence="5 7" id="KW-0378">Hydrolase</keyword>
<evidence type="ECO:0000256" key="6">
    <source>
        <dbReference type="ARBA" id="ARBA00022825"/>
    </source>
</evidence>
<dbReference type="Gene3D" id="3.90.226.10">
    <property type="entry name" value="2-enoyl-CoA Hydratase, Chain A, domain 1"/>
    <property type="match status" value="1"/>
</dbReference>
<dbReference type="Gene3D" id="2.120.10.60">
    <property type="entry name" value="Tricorn protease N-terminal domain"/>
    <property type="match status" value="1"/>
</dbReference>
<evidence type="ECO:0000256" key="3">
    <source>
        <dbReference type="ARBA" id="ARBA00022490"/>
    </source>
</evidence>
<dbReference type="SUPFAM" id="SSF82171">
    <property type="entry name" value="DPP6 N-terminal domain-like"/>
    <property type="match status" value="2"/>
</dbReference>
<organism evidence="10 11">
    <name type="scientific">Devosia albogilva</name>
    <dbReference type="NCBI Taxonomy" id="429726"/>
    <lineage>
        <taxon>Bacteria</taxon>
        <taxon>Pseudomonadati</taxon>
        <taxon>Pseudomonadota</taxon>
        <taxon>Alphaproteobacteria</taxon>
        <taxon>Hyphomicrobiales</taxon>
        <taxon>Devosiaceae</taxon>
        <taxon>Devosia</taxon>
    </lineage>
</organism>
<keyword evidence="8" id="KW-0732">Signal</keyword>
<reference evidence="11" key="1">
    <citation type="journal article" date="2019" name="Int. J. Syst. Evol. Microbiol.">
        <title>The Global Catalogue of Microorganisms (GCM) 10K type strain sequencing project: providing services to taxonomists for standard genome sequencing and annotation.</title>
        <authorList>
            <consortium name="The Broad Institute Genomics Platform"/>
            <consortium name="The Broad Institute Genome Sequencing Center for Infectious Disease"/>
            <person name="Wu L."/>
            <person name="Ma J."/>
        </authorList>
    </citation>
    <scope>NUCLEOTIDE SEQUENCE [LARGE SCALE GENOMIC DNA]</scope>
    <source>
        <strain evidence="11">CCM 7427</strain>
    </source>
</reference>
<protein>
    <recommendedName>
        <fullName evidence="7">Tricorn protease homolog</fullName>
        <ecNumber evidence="7">3.4.21.-</ecNumber>
    </recommendedName>
</protein>
<proteinExistence type="inferred from homology"/>
<evidence type="ECO:0000256" key="5">
    <source>
        <dbReference type="ARBA" id="ARBA00022801"/>
    </source>
</evidence>
<dbReference type="Proteomes" id="UP001597521">
    <property type="component" value="Unassembled WGS sequence"/>
</dbReference>
<sequence>MLRSIAAVSVCTLLIAAGPALAQPTGEEPRWLRFARISPDGEAISFTHRGQVFVVAAEGGVAIPISSQQAYSHHAVWSPDSERLAFASDIGGDDDVYVSDFSGTLQRMTWSSASEVPTSFSADGQSVLYEALRLGDAEQSVQGALSGLPQLYAVDTGTGRDRLVLPNLAGEASWNQDQTALVYTYNPSFDPPERQYRVAANARQIWIYRAATGNHERLFPVDGVDRLNPVWSADGQSLFYLSEASGRLNVWRVDLSTMEETQLTRYSDEAVRYLSVANDGTIAFTHGGRIYTMAPGAEEATAIEILTLDQRTNNRANYYAQRSQGFASSPDGTLFAHIANTDVFLSDTEGDYRRITDTPGEERDITFSPDGSLLVYAAQRDHQWGLYAVDLSAEDGAAGLALNYEEQALLVPENGNFMGPEFSPDGGKIAFIADRREVQVLDLETGEVTVLFGAGDYNSTYFDGNLHFSWSPNSTELAVDWNTIDASELRRVAIVPADGSAAPRPIGTVTDLSGYTWSADGTQIIGSTTLYGARDAQLHAEDSDLYRIFVSEAARQDFLDRIDGTTADADQEDEGVGARSYPADSFRSRRLEGRLTSDLPGPVGLLALEDPQYLLAPTFDGETLDLNVVDLATGEQESLASLSVPNLQDISFVPGAGLVDLKIPGQILRVPLAQPDQRVAIATDIFFTRDEQAARHAAFGQAWADIKYRFYDGGLEGRNWDTIGEKYRAFVPSVATNRELVSLIAAMLGELSASHLFVSFHGVEGAIDGIGTHNDALGVYLDHGYTGEGRRIAAVLPGGPLDRQSLGIEAGDIISSINGQPVPEAGGLDRLLDLNVGRQALVGIIDLDGDGTERIVQVKPISLAEEQMLAKRRLLDARAEMVQRLSKACIAYQYLPAMETGPYLDLLGTLSAARNMAKAAIIDVRSNGGGNLTRELITLLSGTAYSTLGRDDGALDYEPNNRWLWPSAVVVDSFGYSDGSVFPQAYQDNELGKLVGDTVLNTGTAVNYVESRIVPGLVYGIPVLPNRRLDGSYYENHVIHPEIHVPFDPNTLGLNTDPQLEAAVASLMEEIGVEADCRR</sequence>
<dbReference type="InterPro" id="IPR001478">
    <property type="entry name" value="PDZ"/>
</dbReference>
<dbReference type="SUPFAM" id="SSF52096">
    <property type="entry name" value="ClpP/crotonase"/>
    <property type="match status" value="1"/>
</dbReference>
<keyword evidence="4 7" id="KW-0645">Protease</keyword>
<comment type="subcellular location">
    <subcellularLocation>
        <location evidence="1 7">Cytoplasm</location>
    </subcellularLocation>
</comment>
<dbReference type="InterPro" id="IPR005151">
    <property type="entry name" value="Tail-specific_protease"/>
</dbReference>
<dbReference type="PANTHER" id="PTHR43253:SF1">
    <property type="entry name" value="TRICORN PROTEASE HOMOLOG 2-RELATED"/>
    <property type="match status" value="1"/>
</dbReference>
<dbReference type="PANTHER" id="PTHR43253">
    <property type="entry name" value="TRICORN PROTEASE HOMOLOG 2-RELATED"/>
    <property type="match status" value="1"/>
</dbReference>
<evidence type="ECO:0000259" key="9">
    <source>
        <dbReference type="PROSITE" id="PS50106"/>
    </source>
</evidence>
<dbReference type="Gene3D" id="3.30.750.44">
    <property type="match status" value="1"/>
</dbReference>
<keyword evidence="3 7" id="KW-0963">Cytoplasm</keyword>
<feature type="domain" description="PDZ" evidence="9">
    <location>
        <begin position="771"/>
        <end position="822"/>
    </location>
</feature>
<dbReference type="Pfam" id="PF14684">
    <property type="entry name" value="Tricorn_C1"/>
    <property type="match status" value="1"/>
</dbReference>
<dbReference type="RefSeq" id="WP_386834548.1">
    <property type="nucleotide sequence ID" value="NZ_JBHUNP010000001.1"/>
</dbReference>
<dbReference type="InterPro" id="IPR036034">
    <property type="entry name" value="PDZ_sf"/>
</dbReference>
<dbReference type="Pfam" id="PF26549">
    <property type="entry name" value="Tricorn_N"/>
    <property type="match status" value="1"/>
</dbReference>
<feature type="signal peptide" evidence="8">
    <location>
        <begin position="1"/>
        <end position="22"/>
    </location>
</feature>
<keyword evidence="6 7" id="KW-0720">Serine protease</keyword>
<accession>A0ABW5QNZ4</accession>